<evidence type="ECO:0000256" key="2">
    <source>
        <dbReference type="SAM" id="SignalP"/>
    </source>
</evidence>
<feature type="region of interest" description="Disordered" evidence="1">
    <location>
        <begin position="152"/>
        <end position="173"/>
    </location>
</feature>
<dbReference type="RefSeq" id="WP_089206929.1">
    <property type="nucleotide sequence ID" value="NZ_FZOD01000007.1"/>
</dbReference>
<keyword evidence="2" id="KW-0732">Signal</keyword>
<accession>A0A239DJR4</accession>
<evidence type="ECO:0008006" key="5">
    <source>
        <dbReference type="Google" id="ProtNLM"/>
    </source>
</evidence>
<reference evidence="3 4" key="1">
    <citation type="submission" date="2017-06" db="EMBL/GenBank/DDBJ databases">
        <authorList>
            <person name="Kim H.J."/>
            <person name="Triplett B.A."/>
        </authorList>
    </citation>
    <scope>NUCLEOTIDE SEQUENCE [LARGE SCALE GENOMIC DNA]</scope>
    <source>
        <strain evidence="3 4">CGMCC 4.2132</strain>
    </source>
</reference>
<dbReference type="PROSITE" id="PS51257">
    <property type="entry name" value="PROKAR_LIPOPROTEIN"/>
    <property type="match status" value="1"/>
</dbReference>
<gene>
    <name evidence="3" type="ORF">SAMN05216276_1007148</name>
</gene>
<evidence type="ECO:0000313" key="4">
    <source>
        <dbReference type="Proteomes" id="UP000198282"/>
    </source>
</evidence>
<proteinExistence type="predicted"/>
<feature type="signal peptide" evidence="2">
    <location>
        <begin position="1"/>
        <end position="20"/>
    </location>
</feature>
<evidence type="ECO:0000313" key="3">
    <source>
        <dbReference type="EMBL" id="SNS31953.1"/>
    </source>
</evidence>
<dbReference type="Proteomes" id="UP000198282">
    <property type="component" value="Unassembled WGS sequence"/>
</dbReference>
<dbReference type="AlphaFoldDB" id="A0A239DJR4"/>
<protein>
    <recommendedName>
        <fullName evidence="5">Lipoprotein</fullName>
    </recommendedName>
</protein>
<name>A0A239DJR4_9ACTN</name>
<sequence>MIRRRRPGLGYAAVVSIALAFFGTGCTPEPKGVLAVERVEDGGIRLLPADCPGYVTRDFSVVADTDDDGEPVGWSVHNDGWTGSVHDVLVFQDPPEGWRSMGDKLAALQKGVPYVANVSGGMGDRTLKGRVPFTVEDLEGLKSGEVLTWAGGDTNTKTGREDFLHGDPARCEP</sequence>
<feature type="compositionally biased region" description="Basic and acidic residues" evidence="1">
    <location>
        <begin position="158"/>
        <end position="173"/>
    </location>
</feature>
<evidence type="ECO:0000256" key="1">
    <source>
        <dbReference type="SAM" id="MobiDB-lite"/>
    </source>
</evidence>
<feature type="chain" id="PRO_5038633863" description="Lipoprotein" evidence="2">
    <location>
        <begin position="21"/>
        <end position="173"/>
    </location>
</feature>
<keyword evidence="4" id="KW-1185">Reference proteome</keyword>
<organism evidence="3 4">
    <name type="scientific">Streptosporangium subroseum</name>
    <dbReference type="NCBI Taxonomy" id="106412"/>
    <lineage>
        <taxon>Bacteria</taxon>
        <taxon>Bacillati</taxon>
        <taxon>Actinomycetota</taxon>
        <taxon>Actinomycetes</taxon>
        <taxon>Streptosporangiales</taxon>
        <taxon>Streptosporangiaceae</taxon>
        <taxon>Streptosporangium</taxon>
    </lineage>
</organism>
<dbReference type="OrthoDB" id="3534772at2"/>
<dbReference type="EMBL" id="FZOD01000007">
    <property type="protein sequence ID" value="SNS31953.1"/>
    <property type="molecule type" value="Genomic_DNA"/>
</dbReference>